<sequence length="204" mass="22379">MQAAIVEIMNEFGYLGIVALIALENIFPPIPSEIILTLGGFMTTYTSMTPIGVIIYATVGSSLGALILYLAGRLLPEERLKLIVRGRIGKLLRFKEEDIEKSVQWFNRKGKYTVLFCRCIPIVRSLISIPAGMTKMNILQFVVYTVAGSLIWNTVLVLLGGHAEASWNMIADSVGVFSSIVALVIGAGIVVGGILFYRKRLKIK</sequence>
<evidence type="ECO:0000313" key="10">
    <source>
        <dbReference type="Proteomes" id="UP000190890"/>
    </source>
</evidence>
<keyword evidence="4 7" id="KW-0812">Transmembrane</keyword>
<organism evidence="9 10">
    <name type="scientific">Clostridium puniceum</name>
    <dbReference type="NCBI Taxonomy" id="29367"/>
    <lineage>
        <taxon>Bacteria</taxon>
        <taxon>Bacillati</taxon>
        <taxon>Bacillota</taxon>
        <taxon>Clostridia</taxon>
        <taxon>Eubacteriales</taxon>
        <taxon>Clostridiaceae</taxon>
        <taxon>Clostridium</taxon>
    </lineage>
</organism>
<accession>A0A1S8T8Y7</accession>
<evidence type="ECO:0000256" key="7">
    <source>
        <dbReference type="SAM" id="Phobius"/>
    </source>
</evidence>
<evidence type="ECO:0000313" key="9">
    <source>
        <dbReference type="EMBL" id="OOM74203.1"/>
    </source>
</evidence>
<dbReference type="OrthoDB" id="9813426at2"/>
<keyword evidence="6 7" id="KW-0472">Membrane</keyword>
<dbReference type="STRING" id="29367.CLPUN_40850"/>
<dbReference type="GO" id="GO:0005886">
    <property type="term" value="C:plasma membrane"/>
    <property type="evidence" value="ECO:0007669"/>
    <property type="project" value="UniProtKB-SubCell"/>
</dbReference>
<dbReference type="AlphaFoldDB" id="A0A1S8T8Y7"/>
<dbReference type="InterPro" id="IPR051311">
    <property type="entry name" value="DedA_domain"/>
</dbReference>
<comment type="subcellular location">
    <subcellularLocation>
        <location evidence="1">Cell membrane</location>
        <topology evidence="1">Multi-pass membrane protein</topology>
    </subcellularLocation>
</comment>
<dbReference type="Pfam" id="PF09335">
    <property type="entry name" value="VTT_dom"/>
    <property type="match status" value="1"/>
</dbReference>
<evidence type="ECO:0000256" key="1">
    <source>
        <dbReference type="ARBA" id="ARBA00004651"/>
    </source>
</evidence>
<evidence type="ECO:0000256" key="4">
    <source>
        <dbReference type="ARBA" id="ARBA00022692"/>
    </source>
</evidence>
<name>A0A1S8T8Y7_9CLOT</name>
<dbReference type="PANTHER" id="PTHR42709">
    <property type="entry name" value="ALKALINE PHOSPHATASE LIKE PROTEIN"/>
    <property type="match status" value="1"/>
</dbReference>
<keyword evidence="3" id="KW-1003">Cell membrane</keyword>
<keyword evidence="5 7" id="KW-1133">Transmembrane helix</keyword>
<feature type="domain" description="VTT" evidence="8">
    <location>
        <begin position="30"/>
        <end position="160"/>
    </location>
</feature>
<feature type="transmembrane region" description="Helical" evidence="7">
    <location>
        <begin position="12"/>
        <end position="30"/>
    </location>
</feature>
<dbReference type="Proteomes" id="UP000190890">
    <property type="component" value="Unassembled WGS sequence"/>
</dbReference>
<evidence type="ECO:0000256" key="2">
    <source>
        <dbReference type="ARBA" id="ARBA00010792"/>
    </source>
</evidence>
<comment type="caution">
    <text evidence="9">The sequence shown here is derived from an EMBL/GenBank/DDBJ whole genome shotgun (WGS) entry which is preliminary data.</text>
</comment>
<evidence type="ECO:0000256" key="6">
    <source>
        <dbReference type="ARBA" id="ARBA00023136"/>
    </source>
</evidence>
<dbReference type="InterPro" id="IPR032816">
    <property type="entry name" value="VTT_dom"/>
</dbReference>
<feature type="transmembrane region" description="Helical" evidence="7">
    <location>
        <begin position="175"/>
        <end position="197"/>
    </location>
</feature>
<proteinExistence type="inferred from homology"/>
<keyword evidence="10" id="KW-1185">Reference proteome</keyword>
<gene>
    <name evidence="9" type="primary">yqjA_1</name>
    <name evidence="9" type="ORF">CLPUN_40850</name>
</gene>
<evidence type="ECO:0000256" key="5">
    <source>
        <dbReference type="ARBA" id="ARBA00022989"/>
    </source>
</evidence>
<feature type="transmembrane region" description="Helical" evidence="7">
    <location>
        <begin position="141"/>
        <end position="163"/>
    </location>
</feature>
<evidence type="ECO:0000256" key="3">
    <source>
        <dbReference type="ARBA" id="ARBA00022475"/>
    </source>
</evidence>
<comment type="similarity">
    <text evidence="2">Belongs to the DedA family.</text>
</comment>
<evidence type="ECO:0000259" key="8">
    <source>
        <dbReference type="Pfam" id="PF09335"/>
    </source>
</evidence>
<dbReference type="PANTHER" id="PTHR42709:SF6">
    <property type="entry name" value="UNDECAPRENYL PHOSPHATE TRANSPORTER A"/>
    <property type="match status" value="1"/>
</dbReference>
<feature type="transmembrane region" description="Helical" evidence="7">
    <location>
        <begin position="50"/>
        <end position="71"/>
    </location>
</feature>
<dbReference type="EMBL" id="LZZM01000202">
    <property type="protein sequence ID" value="OOM74203.1"/>
    <property type="molecule type" value="Genomic_DNA"/>
</dbReference>
<protein>
    <submittedName>
        <fullName evidence="9">Inner membrane protein YqjA</fullName>
    </submittedName>
</protein>
<reference evidence="9 10" key="1">
    <citation type="submission" date="2016-05" db="EMBL/GenBank/DDBJ databases">
        <title>Microbial solvent formation.</title>
        <authorList>
            <person name="Poehlein A."/>
            <person name="Montoya Solano J.D."/>
            <person name="Flitsch S."/>
            <person name="Krabben P."/>
            <person name="Duerre P."/>
            <person name="Daniel R."/>
        </authorList>
    </citation>
    <scope>NUCLEOTIDE SEQUENCE [LARGE SCALE GENOMIC DNA]</scope>
    <source>
        <strain evidence="9 10">DSM 2619</strain>
    </source>
</reference>